<dbReference type="EMBL" id="MASW01000007">
    <property type="protein sequence ID" value="PXY19446.1"/>
    <property type="molecule type" value="Genomic_DNA"/>
</dbReference>
<dbReference type="InterPro" id="IPR046342">
    <property type="entry name" value="CBS_dom_sf"/>
</dbReference>
<evidence type="ECO:0000313" key="2">
    <source>
        <dbReference type="Proteomes" id="UP000249915"/>
    </source>
</evidence>
<dbReference type="InterPro" id="IPR000644">
    <property type="entry name" value="CBS_dom"/>
</dbReference>
<dbReference type="Gene3D" id="3.90.550.10">
    <property type="entry name" value="Spore Coat Polysaccharide Biosynthesis Protein SpsA, Chain A"/>
    <property type="match status" value="1"/>
</dbReference>
<name>A0A2V4AJU0_9PSEU</name>
<dbReference type="SUPFAM" id="SSF53448">
    <property type="entry name" value="Nucleotide-diphospho-sugar transferases"/>
    <property type="match status" value="1"/>
</dbReference>
<dbReference type="InterPro" id="IPR029044">
    <property type="entry name" value="Nucleotide-diphossugar_trans"/>
</dbReference>
<dbReference type="Pfam" id="PF00483">
    <property type="entry name" value="NTP_transferase"/>
    <property type="match status" value="1"/>
</dbReference>
<organism evidence="1 2">
    <name type="scientific">Prauserella muralis</name>
    <dbReference type="NCBI Taxonomy" id="588067"/>
    <lineage>
        <taxon>Bacteria</taxon>
        <taxon>Bacillati</taxon>
        <taxon>Actinomycetota</taxon>
        <taxon>Actinomycetes</taxon>
        <taxon>Pseudonocardiales</taxon>
        <taxon>Pseudonocardiaceae</taxon>
        <taxon>Prauserella</taxon>
    </lineage>
</organism>
<dbReference type="Pfam" id="PF00571">
    <property type="entry name" value="CBS"/>
    <property type="match status" value="2"/>
</dbReference>
<dbReference type="OrthoDB" id="9801810at2"/>
<proteinExistence type="predicted"/>
<dbReference type="PROSITE" id="PS51371">
    <property type="entry name" value="CBS"/>
    <property type="match status" value="2"/>
</dbReference>
<dbReference type="SUPFAM" id="SSF54631">
    <property type="entry name" value="CBS-domain pair"/>
    <property type="match status" value="1"/>
</dbReference>
<comment type="caution">
    <text evidence="1">The sequence shown here is derived from an EMBL/GenBank/DDBJ whole genome shotgun (WGS) entry which is preliminary data.</text>
</comment>
<dbReference type="Gene3D" id="3.10.580.10">
    <property type="entry name" value="CBS-domain"/>
    <property type="match status" value="1"/>
</dbReference>
<sequence length="348" mass="38199">MHFADLLIDREASIRSALSTIDKKQVEQVFVVDARGRLVGVIGEREIRRALLDGHDLGSPAYPLAERSVITAKPSEGRAEVLDLMRALQLSEIPIVDEDGRIVGVHAERELMGVQRCDNWAVIMAGGRGTRLAPLTDRIPKPMLPVAGRPILERLVLHLVGAGVSRIFLSVNYLGKMIEEHFGDGGQFGCEIEYLREDPDTPLGTAGALGVLDDLGYAPTRPLLVLNGDIVSEFSVRDLLAAHGSKDVVATIAMSEYRHQIPFGVLESEAGRLVRIVEKPTPSWPVSAGVYVLDPKLLPRIPRGELFPMTALFDDCLSRGWPIGLWALREPWQDIGRPHELAQARGEV</sequence>
<protein>
    <submittedName>
        <fullName evidence="1">Uncharacterized protein</fullName>
    </submittedName>
</protein>
<gene>
    <name evidence="1" type="ORF">BAY60_32415</name>
</gene>
<dbReference type="PANTHER" id="PTHR22572">
    <property type="entry name" value="SUGAR-1-PHOSPHATE GUANYL TRANSFERASE"/>
    <property type="match status" value="1"/>
</dbReference>
<keyword evidence="2" id="KW-1185">Reference proteome</keyword>
<reference evidence="1 2" key="1">
    <citation type="submission" date="2016-07" db="EMBL/GenBank/DDBJ databases">
        <title>Draft genome sequence of Prauserella muralis DSM 45305, isolated from a mould-covered wall in an indoor environment.</title>
        <authorList>
            <person name="Ruckert C."/>
            <person name="Albersmeier A."/>
            <person name="Jiang C.-L."/>
            <person name="Jiang Y."/>
            <person name="Kalinowski J."/>
            <person name="Schneider O."/>
            <person name="Winkler A."/>
            <person name="Zotchev S.B."/>
        </authorList>
    </citation>
    <scope>NUCLEOTIDE SEQUENCE [LARGE SCALE GENOMIC DNA]</scope>
    <source>
        <strain evidence="1 2">DSM 45305</strain>
    </source>
</reference>
<dbReference type="Proteomes" id="UP000249915">
    <property type="component" value="Unassembled WGS sequence"/>
</dbReference>
<accession>A0A2V4AJU0</accession>
<dbReference type="CDD" id="cd06426">
    <property type="entry name" value="NTP_transferase_like_2"/>
    <property type="match status" value="1"/>
</dbReference>
<evidence type="ECO:0000313" key="1">
    <source>
        <dbReference type="EMBL" id="PXY19446.1"/>
    </source>
</evidence>
<dbReference type="AlphaFoldDB" id="A0A2V4AJU0"/>
<dbReference type="RefSeq" id="WP_112285377.1">
    <property type="nucleotide sequence ID" value="NZ_MASW01000007.1"/>
</dbReference>
<dbReference type="SMART" id="SM00116">
    <property type="entry name" value="CBS"/>
    <property type="match status" value="2"/>
</dbReference>
<dbReference type="InterPro" id="IPR050486">
    <property type="entry name" value="Mannose-1P_guanyltransferase"/>
</dbReference>
<dbReference type="InterPro" id="IPR005835">
    <property type="entry name" value="NTP_transferase_dom"/>
</dbReference>